<dbReference type="Gene3D" id="1.10.260.40">
    <property type="entry name" value="lambda repressor-like DNA-binding domains"/>
    <property type="match status" value="1"/>
</dbReference>
<keyword evidence="2" id="KW-0238">DNA-binding</keyword>
<evidence type="ECO:0000313" key="5">
    <source>
        <dbReference type="EMBL" id="KMN13001.1"/>
    </source>
</evidence>
<dbReference type="EMBL" id="JYLF01000006">
    <property type="protein sequence ID" value="KMN13001.1"/>
    <property type="molecule type" value="Genomic_DNA"/>
</dbReference>
<dbReference type="CDD" id="cd06529">
    <property type="entry name" value="S24_LexA-like"/>
    <property type="match status" value="1"/>
</dbReference>
<accession>A0A0J6LF37</accession>
<dbReference type="PANTHER" id="PTHR40661:SF2">
    <property type="entry name" value="HTH-TYPE TRANSCRIPTIONAL REGULATOR PRTR"/>
    <property type="match status" value="1"/>
</dbReference>
<evidence type="ECO:0000259" key="4">
    <source>
        <dbReference type="PROSITE" id="PS50943"/>
    </source>
</evidence>
<gene>
    <name evidence="5" type="ORF">TU86_16180</name>
</gene>
<keyword evidence="3" id="KW-0804">Transcription</keyword>
<dbReference type="InterPro" id="IPR010982">
    <property type="entry name" value="Lambda_DNA-bd_dom_sf"/>
</dbReference>
<dbReference type="Pfam" id="PF00717">
    <property type="entry name" value="Peptidase_S24"/>
    <property type="match status" value="1"/>
</dbReference>
<dbReference type="AlphaFoldDB" id="A0A0J6LF37"/>
<dbReference type="InterPro" id="IPR001387">
    <property type="entry name" value="Cro/C1-type_HTH"/>
</dbReference>
<feature type="domain" description="HTH cro/C1-type" evidence="4">
    <location>
        <begin position="27"/>
        <end position="76"/>
    </location>
</feature>
<dbReference type="InterPro" id="IPR036286">
    <property type="entry name" value="LexA/Signal_pep-like_sf"/>
</dbReference>
<proteinExistence type="predicted"/>
<name>A0A0J6LF37_9PSED</name>
<comment type="caution">
    <text evidence="5">The sequence shown here is derived from an EMBL/GenBank/DDBJ whole genome shotgun (WGS) entry which is preliminary data.</text>
</comment>
<protein>
    <recommendedName>
        <fullName evidence="4">HTH cro/C1-type domain-containing protein</fullName>
    </recommendedName>
</protein>
<dbReference type="SUPFAM" id="SSF47413">
    <property type="entry name" value="lambda repressor-like DNA-binding domains"/>
    <property type="match status" value="1"/>
</dbReference>
<dbReference type="PANTHER" id="PTHR40661">
    <property type="match status" value="1"/>
</dbReference>
<organism evidence="5 6">
    <name type="scientific">Pseudomonas weihenstephanensis</name>
    <dbReference type="NCBI Taxonomy" id="1608994"/>
    <lineage>
        <taxon>Bacteria</taxon>
        <taxon>Pseudomonadati</taxon>
        <taxon>Pseudomonadota</taxon>
        <taxon>Gammaproteobacteria</taxon>
        <taxon>Pseudomonadales</taxon>
        <taxon>Pseudomonadaceae</taxon>
        <taxon>Pseudomonas</taxon>
    </lineage>
</organism>
<dbReference type="InterPro" id="IPR015927">
    <property type="entry name" value="Peptidase_S24_S26A/B/C"/>
</dbReference>
<dbReference type="GO" id="GO:0003677">
    <property type="term" value="F:DNA binding"/>
    <property type="evidence" value="ECO:0007669"/>
    <property type="project" value="UniProtKB-KW"/>
</dbReference>
<evidence type="ECO:0000256" key="2">
    <source>
        <dbReference type="ARBA" id="ARBA00023125"/>
    </source>
</evidence>
<dbReference type="SMART" id="SM00530">
    <property type="entry name" value="HTH_XRE"/>
    <property type="match status" value="1"/>
</dbReference>
<reference evidence="5 6" key="1">
    <citation type="submission" date="2015-02" db="EMBL/GenBank/DDBJ databases">
        <title>Pseudomonas helleri sp. nov. and Pseudomonas weihenstephanensis sp. nov., isolated from raw cows milk.</title>
        <authorList>
            <person name="von Neubeck M."/>
            <person name="Huptas C."/>
            <person name="Wenning M."/>
            <person name="Scherer S."/>
        </authorList>
    </citation>
    <scope>NUCLEOTIDE SEQUENCE [LARGE SCALE GENOMIC DNA]</scope>
    <source>
        <strain evidence="5 6">DSM 29166</strain>
    </source>
</reference>
<dbReference type="PROSITE" id="PS50943">
    <property type="entry name" value="HTH_CROC1"/>
    <property type="match status" value="1"/>
</dbReference>
<dbReference type="Pfam" id="PF01381">
    <property type="entry name" value="HTH_3"/>
    <property type="match status" value="1"/>
</dbReference>
<evidence type="ECO:0000256" key="3">
    <source>
        <dbReference type="ARBA" id="ARBA00023163"/>
    </source>
</evidence>
<dbReference type="InterPro" id="IPR039418">
    <property type="entry name" value="LexA-like"/>
</dbReference>
<dbReference type="PATRIC" id="fig|1608994.3.peg.3917"/>
<evidence type="ECO:0000256" key="1">
    <source>
        <dbReference type="ARBA" id="ARBA00023015"/>
    </source>
</evidence>
<evidence type="ECO:0000313" key="6">
    <source>
        <dbReference type="Proteomes" id="UP000036325"/>
    </source>
</evidence>
<dbReference type="RefSeq" id="WP_048365327.1">
    <property type="nucleotide sequence ID" value="NZ_JYLF01000006.1"/>
</dbReference>
<dbReference type="Gene3D" id="2.10.109.10">
    <property type="entry name" value="Umud Fragment, subunit A"/>
    <property type="match status" value="1"/>
</dbReference>
<dbReference type="SUPFAM" id="SSF51306">
    <property type="entry name" value="LexA/Signal peptidase"/>
    <property type="match status" value="1"/>
</dbReference>
<dbReference type="CDD" id="cd00093">
    <property type="entry name" value="HTH_XRE"/>
    <property type="match status" value="1"/>
</dbReference>
<keyword evidence="1" id="KW-0805">Transcription regulation</keyword>
<dbReference type="Proteomes" id="UP000036325">
    <property type="component" value="Unassembled WGS sequence"/>
</dbReference>
<sequence length="259" mass="28760">MTKKRILPPDRLAECKAAHDLFLSKKNELKLSQRKIADAAGVTPAAVNLYFKGINPLNAQFAAVLSEQLQEPVEKFSPRLAAEIDKLTRATPDRSLPTSNAVMIGPLDTWDDETPLDDDEVYVPFLKEVELSAGQGRSCIQQSPRQKLRFGKLTLRRQGVQPDEAVCVTVRGNSMEPVLPDGSTVGVDQGTTTVSDGKMYAIDHGGQLRVKTLYRLPGGGVRMRSFNREEHPDEEYSLGDMQEHEIVILGRVFWSSALW</sequence>
<dbReference type="OrthoDB" id="8613261at2"/>
<dbReference type="STRING" id="1608994.TU86_16180"/>